<feature type="chain" id="PRO_5036478393" description="DUF19 domain-containing protein" evidence="1">
    <location>
        <begin position="25"/>
        <end position="176"/>
    </location>
</feature>
<proteinExistence type="predicted"/>
<evidence type="ECO:0000313" key="3">
    <source>
        <dbReference type="Proteomes" id="UP000887013"/>
    </source>
</evidence>
<dbReference type="OrthoDB" id="6436227at2759"/>
<organism evidence="2 3">
    <name type="scientific">Nephila pilipes</name>
    <name type="common">Giant wood spider</name>
    <name type="synonym">Nephila maculata</name>
    <dbReference type="NCBI Taxonomy" id="299642"/>
    <lineage>
        <taxon>Eukaryota</taxon>
        <taxon>Metazoa</taxon>
        <taxon>Ecdysozoa</taxon>
        <taxon>Arthropoda</taxon>
        <taxon>Chelicerata</taxon>
        <taxon>Arachnida</taxon>
        <taxon>Araneae</taxon>
        <taxon>Araneomorphae</taxon>
        <taxon>Entelegynae</taxon>
        <taxon>Araneoidea</taxon>
        <taxon>Nephilidae</taxon>
        <taxon>Nephila</taxon>
    </lineage>
</organism>
<sequence length="176" mass="20351">MLQVEHIKLLKFFVLVGVLASTKAFGPPKGIPAAPPNTPVIQDIDEYFYPCYTSINCVYKGTDEHKRAEECLGIFNEKDVQISLEWLNKELKSSDYKDVYDAIEREFCQLNGEVRKKEFNKIAQGGIEMFAMGCETRYPQEVCDHFEHMVDCFLELLTDLNEEEKCDIEEYDKNIS</sequence>
<accession>A0A8X6P5V9</accession>
<protein>
    <recommendedName>
        <fullName evidence="4">DUF19 domain-containing protein</fullName>
    </recommendedName>
</protein>
<reference evidence="2" key="1">
    <citation type="submission" date="2020-08" db="EMBL/GenBank/DDBJ databases">
        <title>Multicomponent nature underlies the extraordinary mechanical properties of spider dragline silk.</title>
        <authorList>
            <person name="Kono N."/>
            <person name="Nakamura H."/>
            <person name="Mori M."/>
            <person name="Yoshida Y."/>
            <person name="Ohtoshi R."/>
            <person name="Malay A.D."/>
            <person name="Moran D.A.P."/>
            <person name="Tomita M."/>
            <person name="Numata K."/>
            <person name="Arakawa K."/>
        </authorList>
    </citation>
    <scope>NUCLEOTIDE SEQUENCE</scope>
</reference>
<keyword evidence="3" id="KW-1185">Reference proteome</keyword>
<evidence type="ECO:0000313" key="2">
    <source>
        <dbReference type="EMBL" id="GFT53067.1"/>
    </source>
</evidence>
<comment type="caution">
    <text evidence="2">The sequence shown here is derived from an EMBL/GenBank/DDBJ whole genome shotgun (WGS) entry which is preliminary data.</text>
</comment>
<feature type="signal peptide" evidence="1">
    <location>
        <begin position="1"/>
        <end position="24"/>
    </location>
</feature>
<evidence type="ECO:0008006" key="4">
    <source>
        <dbReference type="Google" id="ProtNLM"/>
    </source>
</evidence>
<dbReference type="EMBL" id="BMAW01112545">
    <property type="protein sequence ID" value="GFT53067.1"/>
    <property type="molecule type" value="Genomic_DNA"/>
</dbReference>
<name>A0A8X6P5V9_NEPPI</name>
<dbReference type="Proteomes" id="UP000887013">
    <property type="component" value="Unassembled WGS sequence"/>
</dbReference>
<keyword evidence="1" id="KW-0732">Signal</keyword>
<dbReference type="AlphaFoldDB" id="A0A8X6P5V9"/>
<gene>
    <name evidence="2" type="ORF">NPIL_118361</name>
</gene>
<evidence type="ECO:0000256" key="1">
    <source>
        <dbReference type="SAM" id="SignalP"/>
    </source>
</evidence>